<dbReference type="PANTHER" id="PTHR46656:SF3">
    <property type="entry name" value="PUTATIVE-RELATED"/>
    <property type="match status" value="1"/>
</dbReference>
<dbReference type="GeneID" id="78125442"/>
<dbReference type="AlphaFoldDB" id="A0A1H3MAZ0"/>
<dbReference type="PANTHER" id="PTHR46656">
    <property type="entry name" value="PUTATIVE-RELATED"/>
    <property type="match status" value="1"/>
</dbReference>
<dbReference type="STRING" id="576131.SAMN05444486_103497"/>
<dbReference type="Gene3D" id="3.40.50.2000">
    <property type="entry name" value="Glycogen Phosphorylase B"/>
    <property type="match status" value="1"/>
</dbReference>
<organism evidence="1 2">
    <name type="scientific">Lentibacter algarum</name>
    <dbReference type="NCBI Taxonomy" id="576131"/>
    <lineage>
        <taxon>Bacteria</taxon>
        <taxon>Pseudomonadati</taxon>
        <taxon>Pseudomonadota</taxon>
        <taxon>Alphaproteobacteria</taxon>
        <taxon>Rhodobacterales</taxon>
        <taxon>Roseobacteraceae</taxon>
        <taxon>Lentibacter</taxon>
    </lineage>
</organism>
<evidence type="ECO:0000313" key="1">
    <source>
        <dbReference type="EMBL" id="SDY73877.1"/>
    </source>
</evidence>
<keyword evidence="2" id="KW-1185">Reference proteome</keyword>
<accession>A0A1H3MAZ0</accession>
<dbReference type="GO" id="GO:0016740">
    <property type="term" value="F:transferase activity"/>
    <property type="evidence" value="ECO:0007669"/>
    <property type="project" value="UniProtKB-KW"/>
</dbReference>
<dbReference type="RefSeq" id="WP_089893009.1">
    <property type="nucleotide sequence ID" value="NZ_FNPR01000003.1"/>
</dbReference>
<proteinExistence type="predicted"/>
<sequence length="369" mass="40960">MSGVNVIGMPFGMHGLGLELRDKVFALRAAGLKVCILNENYSSLKSELRDPEIEALVVDEPRYDINLICHNLPAIGLLARKKPELLEGRYNIGAPYWEFPQLPDAHRFGLEHLDELWVSTEFLADCFGPHTDKPIHKMPLHMAPARQKPRRKAGNSLVFGYVFDFNSMVARKDPLLVISAFLNCFAAKPKADVKLVLKYKVEQSPLVRQRDVDDLLAMAALDSRIELVSKPLSAAEMSALYDSFDVYISPHRAEGLGRGIIEAMFKGKAVAATAYSGPAEYLEKNCAYPLEYFTSHVGAAALGDIKSHFTWADVLIESVMDAMSVFAQEPSLCTKYGKNALRQLTANHGPKAHGAACQKRLRDITLERC</sequence>
<dbReference type="Pfam" id="PF13692">
    <property type="entry name" value="Glyco_trans_1_4"/>
    <property type="match status" value="1"/>
</dbReference>
<name>A0A1H3MAZ0_9RHOB</name>
<reference evidence="1 2" key="1">
    <citation type="submission" date="2016-10" db="EMBL/GenBank/DDBJ databases">
        <authorList>
            <person name="de Groot N.N."/>
        </authorList>
    </citation>
    <scope>NUCLEOTIDE SEQUENCE [LARGE SCALE GENOMIC DNA]</scope>
    <source>
        <strain evidence="1 2">DSM 24677</strain>
    </source>
</reference>
<keyword evidence="1" id="KW-0808">Transferase</keyword>
<dbReference type="Proteomes" id="UP000199026">
    <property type="component" value="Unassembled WGS sequence"/>
</dbReference>
<evidence type="ECO:0000313" key="2">
    <source>
        <dbReference type="Proteomes" id="UP000199026"/>
    </source>
</evidence>
<dbReference type="SUPFAM" id="SSF53756">
    <property type="entry name" value="UDP-Glycosyltransferase/glycogen phosphorylase"/>
    <property type="match status" value="1"/>
</dbReference>
<dbReference type="EMBL" id="FNPR01000003">
    <property type="protein sequence ID" value="SDY73877.1"/>
    <property type="molecule type" value="Genomic_DNA"/>
</dbReference>
<dbReference type="OrthoDB" id="118340at2"/>
<protein>
    <submittedName>
        <fullName evidence="1">Glycosyltransferase involved in cell wall bisynthesis</fullName>
    </submittedName>
</protein>
<gene>
    <name evidence="1" type="ORF">SAMN05444486_103497</name>
</gene>